<reference evidence="4" key="1">
    <citation type="journal article" date="2015" name="Nature">
        <title>Complex archaea that bridge the gap between prokaryotes and eukaryotes.</title>
        <authorList>
            <person name="Spang A."/>
            <person name="Saw J.H."/>
            <person name="Jorgensen S.L."/>
            <person name="Zaremba-Niedzwiedzka K."/>
            <person name="Martijn J."/>
            <person name="Lind A.E."/>
            <person name="van Eijk R."/>
            <person name="Schleper C."/>
            <person name="Guy L."/>
            <person name="Ettema T.J."/>
        </authorList>
    </citation>
    <scope>NUCLEOTIDE SEQUENCE</scope>
</reference>
<dbReference type="SMART" id="SM00507">
    <property type="entry name" value="HNHc"/>
    <property type="match status" value="1"/>
</dbReference>
<dbReference type="Gene3D" id="1.10.30.50">
    <property type="match status" value="1"/>
</dbReference>
<evidence type="ECO:0000256" key="1">
    <source>
        <dbReference type="ARBA" id="ARBA00022722"/>
    </source>
</evidence>
<dbReference type="PANTHER" id="PTHR41286:SF1">
    <property type="entry name" value="HNH NUCLEASE YAJD-RELATED"/>
    <property type="match status" value="1"/>
</dbReference>
<feature type="domain" description="HNH nuclease" evidence="3">
    <location>
        <begin position="54"/>
        <end position="108"/>
    </location>
</feature>
<keyword evidence="1" id="KW-0540">Nuclease</keyword>
<evidence type="ECO:0000313" key="4">
    <source>
        <dbReference type="EMBL" id="KKK69090.1"/>
    </source>
</evidence>
<dbReference type="InterPro" id="IPR003615">
    <property type="entry name" value="HNH_nuc"/>
</dbReference>
<dbReference type="EMBL" id="LAZR01058821">
    <property type="protein sequence ID" value="KKK69090.1"/>
    <property type="molecule type" value="Genomic_DNA"/>
</dbReference>
<gene>
    <name evidence="4" type="ORF">LCGC14_2937510</name>
</gene>
<dbReference type="GO" id="GO:0004519">
    <property type="term" value="F:endonuclease activity"/>
    <property type="evidence" value="ECO:0007669"/>
    <property type="project" value="InterPro"/>
</dbReference>
<sequence>MPKKPKHYCRELRCPNLADSGESYCLDHQRQRNRDFNKTRPTSAERGYNRAWQVYRAWYLKRHRLCVVCSKEGKTVIATIVDHIIPVSKGGDFWDESNHQSMCLSHHNAKTAREVEGFGK</sequence>
<dbReference type="InterPro" id="IPR002711">
    <property type="entry name" value="HNH"/>
</dbReference>
<accession>A0A0F8Y643</accession>
<dbReference type="GO" id="GO:0003676">
    <property type="term" value="F:nucleic acid binding"/>
    <property type="evidence" value="ECO:0007669"/>
    <property type="project" value="InterPro"/>
</dbReference>
<dbReference type="Pfam" id="PF01844">
    <property type="entry name" value="HNH"/>
    <property type="match status" value="1"/>
</dbReference>
<evidence type="ECO:0000259" key="3">
    <source>
        <dbReference type="SMART" id="SM00507"/>
    </source>
</evidence>
<dbReference type="PANTHER" id="PTHR41286">
    <property type="entry name" value="HNH NUCLEASE YAJD-RELATED"/>
    <property type="match status" value="1"/>
</dbReference>
<keyword evidence="2" id="KW-0378">Hydrolase</keyword>
<dbReference type="GO" id="GO:0016787">
    <property type="term" value="F:hydrolase activity"/>
    <property type="evidence" value="ECO:0007669"/>
    <property type="project" value="UniProtKB-KW"/>
</dbReference>
<proteinExistence type="predicted"/>
<evidence type="ECO:0000256" key="2">
    <source>
        <dbReference type="ARBA" id="ARBA00022801"/>
    </source>
</evidence>
<dbReference type="GO" id="GO:0005829">
    <property type="term" value="C:cytosol"/>
    <property type="evidence" value="ECO:0007669"/>
    <property type="project" value="TreeGrafter"/>
</dbReference>
<organism evidence="4">
    <name type="scientific">marine sediment metagenome</name>
    <dbReference type="NCBI Taxonomy" id="412755"/>
    <lineage>
        <taxon>unclassified sequences</taxon>
        <taxon>metagenomes</taxon>
        <taxon>ecological metagenomes</taxon>
    </lineage>
</organism>
<protein>
    <recommendedName>
        <fullName evidence="3">HNH nuclease domain-containing protein</fullName>
    </recommendedName>
</protein>
<dbReference type="CDD" id="cd00085">
    <property type="entry name" value="HNHc"/>
    <property type="match status" value="1"/>
</dbReference>
<dbReference type="GO" id="GO:0008270">
    <property type="term" value="F:zinc ion binding"/>
    <property type="evidence" value="ECO:0007669"/>
    <property type="project" value="InterPro"/>
</dbReference>
<comment type="caution">
    <text evidence="4">The sequence shown here is derived from an EMBL/GenBank/DDBJ whole genome shotgun (WGS) entry which is preliminary data.</text>
</comment>
<dbReference type="AlphaFoldDB" id="A0A0F8Y643"/>
<name>A0A0F8Y643_9ZZZZ</name>